<reference evidence="5 6" key="1">
    <citation type="submission" date="2019-02" db="EMBL/GenBank/DDBJ databases">
        <title>Deep-cultivation of Planctomycetes and their phenomic and genomic characterization uncovers novel biology.</title>
        <authorList>
            <person name="Wiegand S."/>
            <person name="Jogler M."/>
            <person name="Boedeker C."/>
            <person name="Pinto D."/>
            <person name="Vollmers J."/>
            <person name="Rivas-Marin E."/>
            <person name="Kohn T."/>
            <person name="Peeters S.H."/>
            <person name="Heuer A."/>
            <person name="Rast P."/>
            <person name="Oberbeckmann S."/>
            <person name="Bunk B."/>
            <person name="Jeske O."/>
            <person name="Meyerdierks A."/>
            <person name="Storesund J.E."/>
            <person name="Kallscheuer N."/>
            <person name="Luecker S."/>
            <person name="Lage O.M."/>
            <person name="Pohl T."/>
            <person name="Merkel B.J."/>
            <person name="Hornburger P."/>
            <person name="Mueller R.-W."/>
            <person name="Bruemmer F."/>
            <person name="Labrenz M."/>
            <person name="Spormann A.M."/>
            <person name="Op den Camp H."/>
            <person name="Overmann J."/>
            <person name="Amann R."/>
            <person name="Jetten M.S.M."/>
            <person name="Mascher T."/>
            <person name="Medema M.H."/>
            <person name="Devos D.P."/>
            <person name="Kaster A.-K."/>
            <person name="Ovreas L."/>
            <person name="Rohde M."/>
            <person name="Galperin M.Y."/>
            <person name="Jogler C."/>
        </authorList>
    </citation>
    <scope>NUCLEOTIDE SEQUENCE [LARGE SCALE GENOMIC DNA]</scope>
    <source>
        <strain evidence="5 6">Pan189</strain>
    </source>
</reference>
<feature type="coiled-coil region" evidence="1">
    <location>
        <begin position="229"/>
        <end position="256"/>
    </location>
</feature>
<evidence type="ECO:0000256" key="3">
    <source>
        <dbReference type="SAM" id="Phobius"/>
    </source>
</evidence>
<organism evidence="5 6">
    <name type="scientific">Stratiformator vulcanicus</name>
    <dbReference type="NCBI Taxonomy" id="2527980"/>
    <lineage>
        <taxon>Bacteria</taxon>
        <taxon>Pseudomonadati</taxon>
        <taxon>Planctomycetota</taxon>
        <taxon>Planctomycetia</taxon>
        <taxon>Planctomycetales</taxon>
        <taxon>Planctomycetaceae</taxon>
        <taxon>Stratiformator</taxon>
    </lineage>
</organism>
<dbReference type="SUPFAM" id="SSF58104">
    <property type="entry name" value="Methyl-accepting chemotaxis protein (MCP) signaling domain"/>
    <property type="match status" value="1"/>
</dbReference>
<dbReference type="AlphaFoldDB" id="A0A517QYQ1"/>
<keyword evidence="3" id="KW-1133">Transmembrane helix</keyword>
<dbReference type="Proteomes" id="UP000317318">
    <property type="component" value="Chromosome"/>
</dbReference>
<evidence type="ECO:0000256" key="2">
    <source>
        <dbReference type="SAM" id="MobiDB-lite"/>
    </source>
</evidence>
<feature type="domain" description="Mce/MlaD" evidence="4">
    <location>
        <begin position="38"/>
        <end position="114"/>
    </location>
</feature>
<evidence type="ECO:0000259" key="4">
    <source>
        <dbReference type="Pfam" id="PF02470"/>
    </source>
</evidence>
<name>A0A517QYQ1_9PLAN</name>
<evidence type="ECO:0000313" key="6">
    <source>
        <dbReference type="Proteomes" id="UP000317318"/>
    </source>
</evidence>
<protein>
    <submittedName>
        <fullName evidence="5">Mce related protein</fullName>
    </submittedName>
</protein>
<evidence type="ECO:0000313" key="5">
    <source>
        <dbReference type="EMBL" id="QDT36670.1"/>
    </source>
</evidence>
<gene>
    <name evidence="5" type="ORF">Pan189_10320</name>
</gene>
<dbReference type="PANTHER" id="PTHR33371">
    <property type="entry name" value="INTERMEMBRANE PHOSPHOLIPID TRANSPORT SYSTEM BINDING PROTEIN MLAD-RELATED"/>
    <property type="match status" value="1"/>
</dbReference>
<dbReference type="Pfam" id="PF02470">
    <property type="entry name" value="MlaD"/>
    <property type="match status" value="1"/>
</dbReference>
<sequence length="387" mass="42070">MSERQLQFRVGIFTVFAIVAASAMVIAFGKVDSLFDESYQIAVHFEKAPGIFPGTPVRKNGISIGKVVDIRFDDEHGGVIIVADIQQHVKLRTDAKPLLQRTLIGDASINFEPGTSQEFVKPGQQLHGVPPIDPMEIVGRLETQFSDAVASLEQTSIEYRSLAKNVNGLINENRGQIEVIIAKAATSLDEFAVTMRGMQNAIDAANALVADEANQKAIKETLQILPTLVEDTRKTVNAAQRTISNIDENMINLKNVTGPLAERSERMTARVESILVSAEGFAAELDKFAHLVNDGDGSLHLLASDPKLYKNLNRSAESLSVLLSNLGPVLRDLRVFSDKIARHPELIGVRGALRGSDGLKSDTRPVPSPPERTSNGSSSRAGRSDFR</sequence>
<dbReference type="PANTHER" id="PTHR33371:SF4">
    <property type="entry name" value="INTERMEMBRANE PHOSPHOLIPID TRANSPORT SYSTEM BINDING PROTEIN MLAD"/>
    <property type="match status" value="1"/>
</dbReference>
<feature type="compositionally biased region" description="Polar residues" evidence="2">
    <location>
        <begin position="371"/>
        <end position="381"/>
    </location>
</feature>
<dbReference type="EMBL" id="CP036268">
    <property type="protein sequence ID" value="QDT36670.1"/>
    <property type="molecule type" value="Genomic_DNA"/>
</dbReference>
<feature type="region of interest" description="Disordered" evidence="2">
    <location>
        <begin position="353"/>
        <end position="387"/>
    </location>
</feature>
<keyword evidence="1" id="KW-0175">Coiled coil</keyword>
<dbReference type="KEGG" id="svp:Pan189_10320"/>
<dbReference type="InterPro" id="IPR052336">
    <property type="entry name" value="MlaD_Phospholipid_Transporter"/>
</dbReference>
<feature type="transmembrane region" description="Helical" evidence="3">
    <location>
        <begin position="12"/>
        <end position="31"/>
    </location>
</feature>
<dbReference type="InterPro" id="IPR003399">
    <property type="entry name" value="Mce/MlaD"/>
</dbReference>
<keyword evidence="3" id="KW-0472">Membrane</keyword>
<keyword evidence="6" id="KW-1185">Reference proteome</keyword>
<evidence type="ECO:0000256" key="1">
    <source>
        <dbReference type="SAM" id="Coils"/>
    </source>
</evidence>
<accession>A0A517QYQ1</accession>
<dbReference type="OrthoDB" id="260338at2"/>
<proteinExistence type="predicted"/>
<keyword evidence="3" id="KW-0812">Transmembrane</keyword>
<dbReference type="RefSeq" id="WP_145362857.1">
    <property type="nucleotide sequence ID" value="NZ_CP036268.1"/>
</dbReference>